<dbReference type="PANTHER" id="PTHR11911">
    <property type="entry name" value="INOSINE-5-MONOPHOSPHATE DEHYDROGENASE RELATED"/>
    <property type="match status" value="1"/>
</dbReference>
<dbReference type="UniPathway" id="UPA00601">
    <property type="reaction ID" value="UER00295"/>
</dbReference>
<dbReference type="GO" id="GO:0000166">
    <property type="term" value="F:nucleotide binding"/>
    <property type="evidence" value="ECO:0007669"/>
    <property type="project" value="UniProtKB-UniRule"/>
</dbReference>
<feature type="binding site" evidence="13 15">
    <location>
        <position position="422"/>
    </location>
    <ligand>
        <name>IMP</name>
        <dbReference type="ChEBI" id="CHEBI:58053"/>
    </ligand>
</feature>
<evidence type="ECO:0000313" key="22">
    <source>
        <dbReference type="EMBL" id="ATV52747.1"/>
    </source>
</evidence>
<accession>A0A2D3NBE0</accession>
<comment type="cofactor">
    <cofactor evidence="1 13">
        <name>K(+)</name>
        <dbReference type="ChEBI" id="CHEBI:29103"/>
    </cofactor>
</comment>
<dbReference type="InterPro" id="IPR000644">
    <property type="entry name" value="CBS_dom"/>
</dbReference>
<dbReference type="GO" id="GO:0006177">
    <property type="term" value="P:GMP biosynthetic process"/>
    <property type="evidence" value="ECO:0007669"/>
    <property type="project" value="UniProtKB-UniRule"/>
</dbReference>
<dbReference type="InterPro" id="IPR005990">
    <property type="entry name" value="IMP_DH"/>
</dbReference>
<feature type="binding site" evidence="13">
    <location>
        <position position="252"/>
    </location>
    <ligand>
        <name>NAD(+)</name>
        <dbReference type="ChEBI" id="CHEBI:57540"/>
    </ligand>
</feature>
<evidence type="ECO:0000256" key="1">
    <source>
        <dbReference type="ARBA" id="ARBA00001958"/>
    </source>
</evidence>
<dbReference type="Proteomes" id="UP000229323">
    <property type="component" value="Chromosome"/>
</dbReference>
<comment type="function">
    <text evidence="13">Catalyzes the conversion of inosine 5'-phosphate (IMP) to xanthosine 5'-phosphate (XMP), the first committed and rate-limiting step in the de novo synthesis of guanine nucleotides, and therefore plays an important role in the regulation of cell growth.</text>
</comment>
<keyword evidence="5" id="KW-0677">Repeat</keyword>
<feature type="active site" description="Proton acceptor" evidence="13 14">
    <location>
        <position position="407"/>
    </location>
</feature>
<gene>
    <name evidence="13" type="primary">guaB</name>
    <name evidence="22" type="ORF">CTM50_06670</name>
</gene>
<protein>
    <recommendedName>
        <fullName evidence="13 20">Inosine-5'-monophosphate dehydrogenase</fullName>
        <shortName evidence="13">IMP dehydrogenase</shortName>
        <shortName evidence="13">IMPD</shortName>
        <shortName evidence="13">IMPDH</shortName>
        <ecNumber evidence="13 20">1.1.1.205</ecNumber>
    </recommendedName>
</protein>
<keyword evidence="10 13" id="KW-0520">NAD</keyword>
<evidence type="ECO:0000256" key="3">
    <source>
        <dbReference type="ARBA" id="ARBA00011881"/>
    </source>
</evidence>
<organism evidence="22 23">
    <name type="scientific">Prevotella intermedia</name>
    <dbReference type="NCBI Taxonomy" id="28131"/>
    <lineage>
        <taxon>Bacteria</taxon>
        <taxon>Pseudomonadati</taxon>
        <taxon>Bacteroidota</taxon>
        <taxon>Bacteroidia</taxon>
        <taxon>Bacteroidales</taxon>
        <taxon>Prevotellaceae</taxon>
        <taxon>Prevotella</taxon>
    </lineage>
</organism>
<dbReference type="CDD" id="cd00381">
    <property type="entry name" value="IMPDH"/>
    <property type="match status" value="1"/>
</dbReference>
<evidence type="ECO:0000256" key="12">
    <source>
        <dbReference type="ARBA" id="ARBA00048028"/>
    </source>
</evidence>
<feature type="binding site" description="in other chain" evidence="13 17">
    <location>
        <position position="306"/>
    </location>
    <ligand>
        <name>K(+)</name>
        <dbReference type="ChEBI" id="CHEBI:29103"/>
        <note>ligand shared between two tetrameric partners</note>
    </ligand>
</feature>
<evidence type="ECO:0000256" key="11">
    <source>
        <dbReference type="ARBA" id="ARBA00023122"/>
    </source>
</evidence>
<evidence type="ECO:0000256" key="5">
    <source>
        <dbReference type="ARBA" id="ARBA00022737"/>
    </source>
</evidence>
<sequence>MSSFVADKIVMDGLTYDDVLLIPAYSEILPKGVELKTKFSRNIELNIPFVTAAMDTVTESSMAIAIAREGGIGVIHKNMTIEEQARQVAIVKRAENGMIYDPVTIRRGKTVREALAMMAEYHIGGIPVVDEDNHLVGIVTNRDLRFERRFDKTIDEVMTSENLVTTHQQTNLTAAAQILQENKIEKLPVVDKDNHLVGLITYKDITKAKDKPMACKDEKGRLRVAAGVGVTADTMERASALVEAGVDAIVIDTAHGHSEGVIGKLRDVKTAFPNLDVVVGNIATGEAAKFLVENGADAVKVGIGPGSICTTRVVAGVGVPQLSAIYDVYSALKNTDIPLIADGGLRYSGDVVKALAAGGSSVMIGSLVAGTEESPGDTIIFNGRKFKSYRGMGSLEAMEQKNGSRDRYFQGDISDNKKLVPEGIAGRVPYKGTVQEVIYQLVGGLRSGMGYCGAASIEKLHNARFTRITNAGVMESHPHDIAITSEAPNYSRPE</sequence>
<dbReference type="FunFam" id="3.20.20.70:FF:000003">
    <property type="entry name" value="GMP reductase"/>
    <property type="match status" value="1"/>
</dbReference>
<feature type="active site" description="Thioimidate intermediate" evidence="13 14">
    <location>
        <position position="309"/>
    </location>
</feature>
<proteinExistence type="inferred from homology"/>
<comment type="activity regulation">
    <text evidence="13">Mycophenolic acid (MPA) is a non-competitive inhibitor that prevents formation of the closed enzyme conformation by binding to the same site as the amobile flap. In contrast, mizoribine monophosphate (MZP) is a competitive inhibitor that induces the closed conformation. MPA is a potent inhibitor of mammalian IMPDHs but a poor inhibitor of the bacterial enzymes. MZP is a more potent inhibitor of bacterial IMPDH.</text>
</comment>
<dbReference type="InterPro" id="IPR046342">
    <property type="entry name" value="CBS_dom_sf"/>
</dbReference>
<dbReference type="SUPFAM" id="SSF54631">
    <property type="entry name" value="CBS-domain pair"/>
    <property type="match status" value="1"/>
</dbReference>
<evidence type="ECO:0000256" key="14">
    <source>
        <dbReference type="PIRSR" id="PIRSR000130-1"/>
    </source>
</evidence>
<dbReference type="InterPro" id="IPR001093">
    <property type="entry name" value="IMP_DH_GMPRt"/>
</dbReference>
<comment type="pathway">
    <text evidence="13 20">Purine metabolism; XMP biosynthesis via de novo pathway; XMP from IMP: step 1/1.</text>
</comment>
<feature type="binding site" description="in other chain" evidence="13 17">
    <location>
        <position position="304"/>
    </location>
    <ligand>
        <name>K(+)</name>
        <dbReference type="ChEBI" id="CHEBI:29103"/>
        <note>ligand shared between two tetrameric partners</note>
    </ligand>
</feature>
<dbReference type="PIRSF" id="PIRSF000130">
    <property type="entry name" value="IMPDH"/>
    <property type="match status" value="1"/>
</dbReference>
<evidence type="ECO:0000256" key="2">
    <source>
        <dbReference type="ARBA" id="ARBA00005502"/>
    </source>
</evidence>
<dbReference type="CDD" id="cd04601">
    <property type="entry name" value="CBS_pair_IMPDH"/>
    <property type="match status" value="1"/>
</dbReference>
<dbReference type="RefSeq" id="WP_100023116.1">
    <property type="nucleotide sequence ID" value="NZ_CP024696.1"/>
</dbReference>
<feature type="binding site" evidence="13 15">
    <location>
        <begin position="389"/>
        <end position="393"/>
    </location>
    <ligand>
        <name>IMP</name>
        <dbReference type="ChEBI" id="CHEBI:58053"/>
    </ligand>
</feature>
<dbReference type="GO" id="GO:0003938">
    <property type="term" value="F:IMP dehydrogenase activity"/>
    <property type="evidence" value="ECO:0007669"/>
    <property type="project" value="UniProtKB-UniRule"/>
</dbReference>
<dbReference type="EMBL" id="CP024696">
    <property type="protein sequence ID" value="ATV52747.1"/>
    <property type="molecule type" value="Genomic_DNA"/>
</dbReference>
<dbReference type="SMART" id="SM00116">
    <property type="entry name" value="CBS"/>
    <property type="match status" value="2"/>
</dbReference>
<dbReference type="NCBIfam" id="TIGR01302">
    <property type="entry name" value="IMP_dehydrog"/>
    <property type="match status" value="1"/>
</dbReference>
<name>A0A2D3NBE0_PREIN</name>
<keyword evidence="4 13" id="KW-0479">Metal-binding</keyword>
<feature type="binding site" evidence="13">
    <location>
        <position position="475"/>
    </location>
    <ligand>
        <name>K(+)</name>
        <dbReference type="ChEBI" id="CHEBI:29103"/>
        <note>ligand shared between two tetrameric partners</note>
    </ligand>
</feature>
<comment type="caution">
    <text evidence="13">Lacks conserved residue(s) required for the propagation of feature annotation.</text>
</comment>
<dbReference type="SUPFAM" id="SSF51412">
    <property type="entry name" value="Inosine monophosphate dehydrogenase (IMPDH)"/>
    <property type="match status" value="1"/>
</dbReference>
<dbReference type="PROSITE" id="PS00487">
    <property type="entry name" value="IMP_DH_GMP_RED"/>
    <property type="match status" value="1"/>
</dbReference>
<evidence type="ECO:0000256" key="7">
    <source>
        <dbReference type="ARBA" id="ARBA00022755"/>
    </source>
</evidence>
<feature type="domain" description="CBS" evidence="21">
    <location>
        <begin position="158"/>
        <end position="218"/>
    </location>
</feature>
<dbReference type="EC" id="1.1.1.205" evidence="13 20"/>
<feature type="binding site" evidence="13">
    <location>
        <position position="477"/>
    </location>
    <ligand>
        <name>K(+)</name>
        <dbReference type="ChEBI" id="CHEBI:29103"/>
        <note>ligand shared between two tetrameric partners</note>
    </ligand>
</feature>
<dbReference type="Pfam" id="PF00478">
    <property type="entry name" value="IMPDH"/>
    <property type="match status" value="1"/>
</dbReference>
<feature type="binding site" evidence="13 15">
    <location>
        <begin position="365"/>
        <end position="366"/>
    </location>
    <ligand>
        <name>IMP</name>
        <dbReference type="ChEBI" id="CHEBI:58053"/>
    </ligand>
</feature>
<keyword evidence="11 18" id="KW-0129">CBS domain</keyword>
<evidence type="ECO:0000256" key="15">
    <source>
        <dbReference type="PIRSR" id="PIRSR000130-2"/>
    </source>
</evidence>
<evidence type="ECO:0000256" key="20">
    <source>
        <dbReference type="RuleBase" id="RU003928"/>
    </source>
</evidence>
<evidence type="ECO:0000256" key="17">
    <source>
        <dbReference type="PIRSR" id="PIRSR000130-4"/>
    </source>
</evidence>
<evidence type="ECO:0000256" key="10">
    <source>
        <dbReference type="ARBA" id="ARBA00023027"/>
    </source>
</evidence>
<evidence type="ECO:0000256" key="8">
    <source>
        <dbReference type="ARBA" id="ARBA00022958"/>
    </source>
</evidence>
<keyword evidence="8 13" id="KW-0630">Potassium</keyword>
<evidence type="ECO:0000256" key="6">
    <source>
        <dbReference type="ARBA" id="ARBA00022749"/>
    </source>
</evidence>
<evidence type="ECO:0000256" key="13">
    <source>
        <dbReference type="HAMAP-Rule" id="MF_01964"/>
    </source>
</evidence>
<evidence type="ECO:0000256" key="4">
    <source>
        <dbReference type="ARBA" id="ARBA00022723"/>
    </source>
</evidence>
<keyword evidence="7 13" id="KW-0658">Purine biosynthesis</keyword>
<comment type="similarity">
    <text evidence="2 13 19">Belongs to the IMPDH/GMPR family.</text>
</comment>
<feature type="binding site" description="in other chain" evidence="13 17">
    <location>
        <position position="309"/>
    </location>
    <ligand>
        <name>K(+)</name>
        <dbReference type="ChEBI" id="CHEBI:29103"/>
        <note>ligand shared between two tetrameric partners</note>
    </ligand>
</feature>
<feature type="binding site" evidence="13 16">
    <location>
        <begin position="302"/>
        <end position="304"/>
    </location>
    <ligand>
        <name>NAD(+)</name>
        <dbReference type="ChEBI" id="CHEBI:57540"/>
    </ligand>
</feature>
<comment type="subunit">
    <text evidence="3 13">Homotetramer.</text>
</comment>
<reference evidence="22 23" key="1">
    <citation type="submission" date="2017-11" db="EMBL/GenBank/DDBJ databases">
        <title>Genome sequencing of Prevotella intermedia KCOM 2033.</title>
        <authorList>
            <person name="Kook J.-K."/>
            <person name="Park S.-N."/>
            <person name="Lim Y.K."/>
        </authorList>
    </citation>
    <scope>NUCLEOTIDE SEQUENCE [LARGE SCALE GENOMIC DNA]</scope>
    <source>
        <strain evidence="22 23">KCOM 2033</strain>
    </source>
</reference>
<comment type="catalytic activity">
    <reaction evidence="12 13 20">
        <text>IMP + NAD(+) + H2O = XMP + NADH + H(+)</text>
        <dbReference type="Rhea" id="RHEA:11708"/>
        <dbReference type="ChEBI" id="CHEBI:15377"/>
        <dbReference type="ChEBI" id="CHEBI:15378"/>
        <dbReference type="ChEBI" id="CHEBI:57464"/>
        <dbReference type="ChEBI" id="CHEBI:57540"/>
        <dbReference type="ChEBI" id="CHEBI:57945"/>
        <dbReference type="ChEBI" id="CHEBI:58053"/>
        <dbReference type="EC" id="1.1.1.205"/>
    </reaction>
</comment>
<dbReference type="InterPro" id="IPR015875">
    <property type="entry name" value="IMP_DH/GMP_Rdtase_CS"/>
</dbReference>
<evidence type="ECO:0000256" key="9">
    <source>
        <dbReference type="ARBA" id="ARBA00023002"/>
    </source>
</evidence>
<dbReference type="GO" id="GO:0046872">
    <property type="term" value="F:metal ion binding"/>
    <property type="evidence" value="ECO:0007669"/>
    <property type="project" value="UniProtKB-UniRule"/>
</dbReference>
<evidence type="ECO:0000259" key="21">
    <source>
        <dbReference type="PROSITE" id="PS51371"/>
    </source>
</evidence>
<dbReference type="PANTHER" id="PTHR11911:SF111">
    <property type="entry name" value="INOSINE-5'-MONOPHOSPHATE DEHYDROGENASE"/>
    <property type="match status" value="1"/>
</dbReference>
<evidence type="ECO:0000256" key="19">
    <source>
        <dbReference type="RuleBase" id="RU003927"/>
    </source>
</evidence>
<dbReference type="SMART" id="SM01240">
    <property type="entry name" value="IMPDH"/>
    <property type="match status" value="1"/>
</dbReference>
<feature type="domain" description="CBS" evidence="21">
    <location>
        <begin position="98"/>
        <end position="156"/>
    </location>
</feature>
<feature type="binding site" evidence="16">
    <location>
        <begin position="252"/>
        <end position="254"/>
    </location>
    <ligand>
        <name>NAD(+)</name>
        <dbReference type="ChEBI" id="CHEBI:57540"/>
    </ligand>
</feature>
<feature type="binding site" evidence="13 15">
    <location>
        <position position="307"/>
    </location>
    <ligand>
        <name>IMP</name>
        <dbReference type="ChEBI" id="CHEBI:58053"/>
    </ligand>
</feature>
<dbReference type="GO" id="GO:0006183">
    <property type="term" value="P:GTP biosynthetic process"/>
    <property type="evidence" value="ECO:0007669"/>
    <property type="project" value="TreeGrafter"/>
</dbReference>
<evidence type="ECO:0000313" key="23">
    <source>
        <dbReference type="Proteomes" id="UP000229323"/>
    </source>
</evidence>
<dbReference type="PROSITE" id="PS51371">
    <property type="entry name" value="CBS"/>
    <property type="match status" value="2"/>
</dbReference>
<evidence type="ECO:0000256" key="18">
    <source>
        <dbReference type="PROSITE-ProRule" id="PRU00703"/>
    </source>
</evidence>
<feature type="binding site" evidence="13 15">
    <location>
        <begin position="342"/>
        <end position="344"/>
    </location>
    <ligand>
        <name>IMP</name>
        <dbReference type="ChEBI" id="CHEBI:58053"/>
    </ligand>
</feature>
<feature type="binding site" evidence="13">
    <location>
        <position position="476"/>
    </location>
    <ligand>
        <name>K(+)</name>
        <dbReference type="ChEBI" id="CHEBI:29103"/>
        <note>ligand shared between two tetrameric partners</note>
    </ligand>
</feature>
<keyword evidence="9 13" id="KW-0560">Oxidoreductase</keyword>
<dbReference type="Gene3D" id="3.20.20.70">
    <property type="entry name" value="Aldolase class I"/>
    <property type="match status" value="1"/>
</dbReference>
<keyword evidence="6 13" id="KW-0332">GMP biosynthesis</keyword>
<dbReference type="InterPro" id="IPR013785">
    <property type="entry name" value="Aldolase_TIM"/>
</dbReference>
<dbReference type="AlphaFoldDB" id="A0A2D3NBE0"/>
<evidence type="ECO:0000256" key="16">
    <source>
        <dbReference type="PIRSR" id="PIRSR000130-3"/>
    </source>
</evidence>
<dbReference type="Pfam" id="PF00571">
    <property type="entry name" value="CBS"/>
    <property type="match status" value="2"/>
</dbReference>
<dbReference type="HAMAP" id="MF_01964">
    <property type="entry name" value="IMPDH"/>
    <property type="match status" value="1"/>
</dbReference>